<dbReference type="Proteomes" id="UP000596329">
    <property type="component" value="Chromosome"/>
</dbReference>
<dbReference type="AlphaFoldDB" id="A0A7U2NH02"/>
<dbReference type="GO" id="GO:0006508">
    <property type="term" value="P:proteolysis"/>
    <property type="evidence" value="ECO:0007669"/>
    <property type="project" value="InterPro"/>
</dbReference>
<sequence length="484" mass="56002">MKKIILILLISTFKIYGQDITELKKFTKTELQNDFDIAVNALKEAHPGLYWYTTFAQFDSLCNNQKLKIEDNLNALDFYRILAPIIVATKEGHCKISLSDDIDEYFSKYGKYPPVFIKFFEDKPYIINDIDDLKIKGNILSKINGRTVNENIETIFNTISSDGYNLTKKYQTINGQDFSYYYSDVFNQSNSYELEVIDPKTNKTSVYTIRSVSEDWLEKQWNGIDELYFNKSKISSSLTFSNNNKTALLTYNTFKSDKYNNFKKITDDYFKKILQYKVTDLIIDLRNNGGGEEGFEDYVFSYLTNKPYKKYKYVQSTAFLYSFYKFTDRNTIEKQKSLENALQTEQQLESDGRILRKPNILIPEKTKNNSFKGNLYILISGSTYSGGSEFASLIKGHRKSTFIGEECGGGFYGNTSGFSIELTLPNSKLHIKIPLLKFVVDVNDKNMPLGRGVLPDYEVQPNYENFINGRDTEIEFTKKLIEKK</sequence>
<gene>
    <name evidence="2" type="ORF">H0H26_04520</name>
</gene>
<reference evidence="2 3" key="1">
    <citation type="submission" date="2020-07" db="EMBL/GenBank/DDBJ databases">
        <title>Genomic characterization of Flavobacterium psychrophilum strains.</title>
        <authorList>
            <person name="Castillo D."/>
            <person name="Jorgensen J."/>
            <person name="Middelboe M."/>
        </authorList>
    </citation>
    <scope>NUCLEOTIDE SEQUENCE [LARGE SCALE GENOMIC DNA]</scope>
    <source>
        <strain evidence="2 3">FPS-R7</strain>
    </source>
</reference>
<dbReference type="EMBL" id="CP059075">
    <property type="protein sequence ID" value="QRE04858.1"/>
    <property type="molecule type" value="Genomic_DNA"/>
</dbReference>
<dbReference type="Pfam" id="PF03572">
    <property type="entry name" value="Peptidase_S41"/>
    <property type="match status" value="1"/>
</dbReference>
<dbReference type="Gene3D" id="3.90.226.10">
    <property type="entry name" value="2-enoyl-CoA Hydratase, Chain A, domain 1"/>
    <property type="match status" value="1"/>
</dbReference>
<evidence type="ECO:0000313" key="3">
    <source>
        <dbReference type="Proteomes" id="UP000596329"/>
    </source>
</evidence>
<evidence type="ECO:0000313" key="2">
    <source>
        <dbReference type="EMBL" id="QRE04858.1"/>
    </source>
</evidence>
<dbReference type="GO" id="GO:0008236">
    <property type="term" value="F:serine-type peptidase activity"/>
    <property type="evidence" value="ECO:0007669"/>
    <property type="project" value="InterPro"/>
</dbReference>
<dbReference type="SUPFAM" id="SSF52096">
    <property type="entry name" value="ClpP/crotonase"/>
    <property type="match status" value="1"/>
</dbReference>
<name>A0A7U2NH02_FLAPS</name>
<accession>A0A7U2NH02</accession>
<organism evidence="2 3">
    <name type="scientific">Flavobacterium psychrophilum</name>
    <dbReference type="NCBI Taxonomy" id="96345"/>
    <lineage>
        <taxon>Bacteria</taxon>
        <taxon>Pseudomonadati</taxon>
        <taxon>Bacteroidota</taxon>
        <taxon>Flavobacteriia</taxon>
        <taxon>Flavobacteriales</taxon>
        <taxon>Flavobacteriaceae</taxon>
        <taxon>Flavobacterium</taxon>
    </lineage>
</organism>
<proteinExistence type="predicted"/>
<protein>
    <recommendedName>
        <fullName evidence="1">Tail specific protease domain-containing protein</fullName>
    </recommendedName>
</protein>
<dbReference type="InterPro" id="IPR029045">
    <property type="entry name" value="ClpP/crotonase-like_dom_sf"/>
</dbReference>
<evidence type="ECO:0000259" key="1">
    <source>
        <dbReference type="Pfam" id="PF03572"/>
    </source>
</evidence>
<dbReference type="InterPro" id="IPR005151">
    <property type="entry name" value="Tail-specific_protease"/>
</dbReference>
<feature type="domain" description="Tail specific protease" evidence="1">
    <location>
        <begin position="245"/>
        <end position="459"/>
    </location>
</feature>
<dbReference type="RefSeq" id="WP_063742778.1">
    <property type="nucleotide sequence ID" value="NZ_CP059075.1"/>
</dbReference>